<keyword evidence="3" id="KW-1185">Reference proteome</keyword>
<name>A0A068R664_9GAMM</name>
<dbReference type="PROSITE" id="PS51257">
    <property type="entry name" value="PROKAR_LIPOPROTEIN"/>
    <property type="match status" value="1"/>
</dbReference>
<dbReference type="HOGENOM" id="CLU_128258_2_0_6"/>
<evidence type="ECO:0000256" key="1">
    <source>
        <dbReference type="SAM" id="SignalP"/>
    </source>
</evidence>
<evidence type="ECO:0000313" key="2">
    <source>
        <dbReference type="EMBL" id="CDG22514.1"/>
    </source>
</evidence>
<reference evidence="2 3" key="1">
    <citation type="submission" date="2013-07" db="EMBL/GenBank/DDBJ databases">
        <authorList>
            <person name="Genoscope - CEA"/>
        </authorList>
    </citation>
    <scope>NUCLEOTIDE SEQUENCE [LARGE SCALE GENOMIC DNA]</scope>
    <source>
        <strain evidence="2 3">G6</strain>
    </source>
</reference>
<dbReference type="Proteomes" id="UP000032735">
    <property type="component" value="Chromosome"/>
</dbReference>
<dbReference type="EMBL" id="FO704551">
    <property type="protein sequence ID" value="CDG22514.1"/>
    <property type="molecule type" value="Genomic_DNA"/>
</dbReference>
<sequence length="113" mass="11911">MRIKMLLGASVLLLAGCSTTHQLTSAGAKVRFVDTQPGSECQRLGEVAGIQSNWLNGVSHESSSMRSAANDLRNKAAEIGGNVIYGVNSPSEGLLTSFVPLDSKMVGQVYQCP</sequence>
<keyword evidence="1" id="KW-0732">Signal</keyword>
<accession>A0A068R664</accession>
<gene>
    <name evidence="2" type="ORF">XPG1_2867</name>
</gene>
<dbReference type="STRING" id="1354304.XPG1_2867"/>
<feature type="signal peptide" evidence="1">
    <location>
        <begin position="1"/>
        <end position="20"/>
    </location>
</feature>
<evidence type="ECO:0000313" key="3">
    <source>
        <dbReference type="Proteomes" id="UP000032735"/>
    </source>
</evidence>
<proteinExistence type="predicted"/>
<dbReference type="RefSeq" id="WP_045959419.1">
    <property type="nucleotide sequence ID" value="NZ_FO704551.1"/>
</dbReference>
<protein>
    <recommendedName>
        <fullName evidence="4">Protein with FAD/NAD(P)-binding domain</fullName>
    </recommendedName>
</protein>
<dbReference type="OrthoDB" id="6415152at2"/>
<dbReference type="InterPro" id="IPR025294">
    <property type="entry name" value="DUF4156"/>
</dbReference>
<dbReference type="Pfam" id="PF13698">
    <property type="entry name" value="DUF4156"/>
    <property type="match status" value="1"/>
</dbReference>
<evidence type="ECO:0008006" key="4">
    <source>
        <dbReference type="Google" id="ProtNLM"/>
    </source>
</evidence>
<dbReference type="AlphaFoldDB" id="A0A068R664"/>
<dbReference type="KEGG" id="xpo:XPG1_2867"/>
<feature type="chain" id="PRO_5001652446" description="Protein with FAD/NAD(P)-binding domain" evidence="1">
    <location>
        <begin position="21"/>
        <end position="113"/>
    </location>
</feature>
<organism evidence="2 3">
    <name type="scientific">Xenorhabdus poinarii G6</name>
    <dbReference type="NCBI Taxonomy" id="1354304"/>
    <lineage>
        <taxon>Bacteria</taxon>
        <taxon>Pseudomonadati</taxon>
        <taxon>Pseudomonadota</taxon>
        <taxon>Gammaproteobacteria</taxon>
        <taxon>Enterobacterales</taxon>
        <taxon>Morganellaceae</taxon>
        <taxon>Xenorhabdus</taxon>
    </lineage>
</organism>